<dbReference type="EMBL" id="CP016428">
    <property type="protein sequence ID" value="ANW02567.1"/>
    <property type="molecule type" value="Genomic_DNA"/>
</dbReference>
<dbReference type="AlphaFoldDB" id="A0A1B1UIK4"/>
<dbReference type="Proteomes" id="UP000092839">
    <property type="component" value="Chromosome"/>
</dbReference>
<accession>A0A1B1UIK4</accession>
<name>A0A1B1UIK4_9BRAD</name>
<keyword evidence="2" id="KW-1185">Reference proteome</keyword>
<proteinExistence type="predicted"/>
<sequence length="68" mass="7601">MGQQLQGWRSASAQRAWLSMLIDAMEEISRPERRDEACDAQLLAALRAQLAHPPLASTPYTSAYSLRN</sequence>
<reference evidence="1 2" key="1">
    <citation type="submission" date="2016-07" db="EMBL/GenBank/DDBJ databases">
        <title>Complete genome sequence of Bradyrhizobium icense LMTR 13T, a potential inoculant strain isolated from lima bean (Phaseolus lunatus) in Peru.</title>
        <authorList>
            <person name="Ormeno-Orrillo E."/>
            <person name="Duran D."/>
            <person name="Rogel M.A."/>
            <person name="Rey L."/>
            <person name="Imperial J."/>
            <person name="Ruiz-Argueso T."/>
            <person name="Martinez-Romero E."/>
        </authorList>
    </citation>
    <scope>NUCLEOTIDE SEQUENCE [LARGE SCALE GENOMIC DNA]</scope>
    <source>
        <strain evidence="1 2">LMTR 13</strain>
    </source>
</reference>
<dbReference type="OrthoDB" id="8253600at2"/>
<dbReference type="RefSeq" id="WP_065729769.1">
    <property type="nucleotide sequence ID" value="NZ_CP016428.1"/>
</dbReference>
<evidence type="ECO:0000313" key="1">
    <source>
        <dbReference type="EMBL" id="ANW02567.1"/>
    </source>
</evidence>
<protein>
    <submittedName>
        <fullName evidence="1">Uncharacterized protein</fullName>
    </submittedName>
</protein>
<organism evidence="1 2">
    <name type="scientific">Bradyrhizobium icense</name>
    <dbReference type="NCBI Taxonomy" id="1274631"/>
    <lineage>
        <taxon>Bacteria</taxon>
        <taxon>Pseudomonadati</taxon>
        <taxon>Pseudomonadota</taxon>
        <taxon>Alphaproteobacteria</taxon>
        <taxon>Hyphomicrobiales</taxon>
        <taxon>Nitrobacteraceae</taxon>
        <taxon>Bradyrhizobium</taxon>
    </lineage>
</organism>
<gene>
    <name evidence="1" type="ORF">LMTR13_22765</name>
</gene>
<dbReference type="KEGG" id="bic:LMTR13_22765"/>
<evidence type="ECO:0000313" key="2">
    <source>
        <dbReference type="Proteomes" id="UP000092839"/>
    </source>
</evidence>